<comment type="caution">
    <text evidence="6">The sequence shown here is derived from an EMBL/GenBank/DDBJ whole genome shotgun (WGS) entry which is preliminary data.</text>
</comment>
<dbReference type="Gene3D" id="1.10.10.10">
    <property type="entry name" value="Winged helix-like DNA-binding domain superfamily/Winged helix DNA-binding domain"/>
    <property type="match status" value="1"/>
</dbReference>
<proteinExistence type="inferred from homology"/>
<dbReference type="InterPro" id="IPR058163">
    <property type="entry name" value="LysR-type_TF_proteobact-type"/>
</dbReference>
<keyword evidence="3" id="KW-0238">DNA-binding</keyword>
<gene>
    <name evidence="6" type="ORF">GCM10017083_09950</name>
</gene>
<comment type="similarity">
    <text evidence="1">Belongs to the LysR transcriptional regulatory family.</text>
</comment>
<dbReference type="InterPro" id="IPR036390">
    <property type="entry name" value="WH_DNA-bd_sf"/>
</dbReference>
<dbReference type="Pfam" id="PF03466">
    <property type="entry name" value="LysR_substrate"/>
    <property type="match status" value="1"/>
</dbReference>
<dbReference type="GO" id="GO:0043565">
    <property type="term" value="F:sequence-specific DNA binding"/>
    <property type="evidence" value="ECO:0007669"/>
    <property type="project" value="TreeGrafter"/>
</dbReference>
<keyword evidence="7" id="KW-1185">Reference proteome</keyword>
<evidence type="ECO:0000256" key="1">
    <source>
        <dbReference type="ARBA" id="ARBA00009437"/>
    </source>
</evidence>
<reference evidence="6" key="1">
    <citation type="journal article" date="2014" name="Int. J. Syst. Evol. Microbiol.">
        <title>Complete genome sequence of Corynebacterium casei LMG S-19264T (=DSM 44701T), isolated from a smear-ripened cheese.</title>
        <authorList>
            <consortium name="US DOE Joint Genome Institute (JGI-PGF)"/>
            <person name="Walter F."/>
            <person name="Albersmeier A."/>
            <person name="Kalinowski J."/>
            <person name="Ruckert C."/>
        </authorList>
    </citation>
    <scope>NUCLEOTIDE SEQUENCE</scope>
    <source>
        <strain evidence="6">KCTC 42651</strain>
    </source>
</reference>
<dbReference type="InterPro" id="IPR000847">
    <property type="entry name" value="LysR_HTH_N"/>
</dbReference>
<dbReference type="SUPFAM" id="SSF46785">
    <property type="entry name" value="Winged helix' DNA-binding domain"/>
    <property type="match status" value="1"/>
</dbReference>
<dbReference type="RefSeq" id="WP_189987827.1">
    <property type="nucleotide sequence ID" value="NZ_BMZS01000002.1"/>
</dbReference>
<dbReference type="Pfam" id="PF00126">
    <property type="entry name" value="HTH_1"/>
    <property type="match status" value="1"/>
</dbReference>
<dbReference type="SUPFAM" id="SSF53850">
    <property type="entry name" value="Periplasmic binding protein-like II"/>
    <property type="match status" value="1"/>
</dbReference>
<dbReference type="EMBL" id="BMZS01000002">
    <property type="protein sequence ID" value="GHD43590.1"/>
    <property type="molecule type" value="Genomic_DNA"/>
</dbReference>
<dbReference type="InterPro" id="IPR005119">
    <property type="entry name" value="LysR_subst-bd"/>
</dbReference>
<dbReference type="PANTHER" id="PTHR30537">
    <property type="entry name" value="HTH-TYPE TRANSCRIPTIONAL REGULATOR"/>
    <property type="match status" value="1"/>
</dbReference>
<dbReference type="PANTHER" id="PTHR30537:SF3">
    <property type="entry name" value="TRANSCRIPTIONAL REGULATORY PROTEIN"/>
    <property type="match status" value="1"/>
</dbReference>
<dbReference type="GO" id="GO:0006351">
    <property type="term" value="P:DNA-templated transcription"/>
    <property type="evidence" value="ECO:0007669"/>
    <property type="project" value="TreeGrafter"/>
</dbReference>
<sequence>MADRFSSIDWDDLRVFLAVHRAGSLRGAARALGVNHATVTRRLAGLEDGLHTRLFDRRPEGLVASQTGEDLLGAAERVESELLAVQRRVGGRDDSPRGLVRLSVPPAMLRSFLAAELVGFAKAHPGIELDVDASHSYSDLARREADVAIRMADEVTDDLVGRRVIRYRKAIYAAPAYLETARDGLDPGRHAWIGWGEGLPSPSWTRDTPFPDLPVRHRLFSNLLQIEACKEGLGLALLPCFLGEAEPDVVRVPGTGTLDGKSIWLLYHRDLRRTARVRTLIDHLVPAIRRHRRIIEGTASGRPAATES</sequence>
<dbReference type="Proteomes" id="UP000630353">
    <property type="component" value="Unassembled WGS sequence"/>
</dbReference>
<organism evidence="6 7">
    <name type="scientific">Thalassobaculum fulvum</name>
    <dbReference type="NCBI Taxonomy" id="1633335"/>
    <lineage>
        <taxon>Bacteria</taxon>
        <taxon>Pseudomonadati</taxon>
        <taxon>Pseudomonadota</taxon>
        <taxon>Alphaproteobacteria</taxon>
        <taxon>Rhodospirillales</taxon>
        <taxon>Thalassobaculaceae</taxon>
        <taxon>Thalassobaculum</taxon>
    </lineage>
</organism>
<feature type="domain" description="HTH lysR-type" evidence="5">
    <location>
        <begin position="8"/>
        <end position="65"/>
    </location>
</feature>
<evidence type="ECO:0000256" key="2">
    <source>
        <dbReference type="ARBA" id="ARBA00023015"/>
    </source>
</evidence>
<evidence type="ECO:0000313" key="7">
    <source>
        <dbReference type="Proteomes" id="UP000630353"/>
    </source>
</evidence>
<evidence type="ECO:0000256" key="4">
    <source>
        <dbReference type="ARBA" id="ARBA00023163"/>
    </source>
</evidence>
<dbReference type="PROSITE" id="PS50931">
    <property type="entry name" value="HTH_LYSR"/>
    <property type="match status" value="1"/>
</dbReference>
<evidence type="ECO:0000256" key="3">
    <source>
        <dbReference type="ARBA" id="ARBA00023125"/>
    </source>
</evidence>
<dbReference type="AlphaFoldDB" id="A0A919CNS1"/>
<accession>A0A919CNS1</accession>
<evidence type="ECO:0000313" key="6">
    <source>
        <dbReference type="EMBL" id="GHD43590.1"/>
    </source>
</evidence>
<reference evidence="6" key="2">
    <citation type="submission" date="2020-09" db="EMBL/GenBank/DDBJ databases">
        <authorList>
            <person name="Sun Q."/>
            <person name="Kim S."/>
        </authorList>
    </citation>
    <scope>NUCLEOTIDE SEQUENCE</scope>
    <source>
        <strain evidence="6">KCTC 42651</strain>
    </source>
</reference>
<evidence type="ECO:0000259" key="5">
    <source>
        <dbReference type="PROSITE" id="PS50931"/>
    </source>
</evidence>
<dbReference type="Gene3D" id="3.40.190.290">
    <property type="match status" value="1"/>
</dbReference>
<protein>
    <submittedName>
        <fullName evidence="6">LysR family transcriptional regulator</fullName>
    </submittedName>
</protein>
<name>A0A919CNS1_9PROT</name>
<dbReference type="GO" id="GO:0003700">
    <property type="term" value="F:DNA-binding transcription factor activity"/>
    <property type="evidence" value="ECO:0007669"/>
    <property type="project" value="InterPro"/>
</dbReference>
<dbReference type="InterPro" id="IPR036388">
    <property type="entry name" value="WH-like_DNA-bd_sf"/>
</dbReference>
<keyword evidence="2" id="KW-0805">Transcription regulation</keyword>
<keyword evidence="4" id="KW-0804">Transcription</keyword>